<keyword evidence="3 5" id="KW-0663">Pyridoxal phosphate</keyword>
<dbReference type="CDD" id="cd00449">
    <property type="entry name" value="PLPDE_IV"/>
    <property type="match status" value="1"/>
</dbReference>
<sequence length="248" mass="28407">MIIVNNELKKESKIHLDNGFLFGRGLFETILIKDKPVFLKEHLHRLNAGLVKIGIKTQISEQYCLGNIKKLNCSNCAVKIVVSENNIIFTKREIGYKEEDYINGFKVKISDITRNTNSYITYLKSLNYLDNIIEREKALKEGYNEVLFFNNNGYLSEGSVSNLFFIREGNICTPSLKCGLLPGVVRNWIISNFKVLQGKFILEDLKNSEGVFLTNSLMGIMQIYSIEEKILNKSDIIRSIKSKYESVL</sequence>
<evidence type="ECO:0000256" key="1">
    <source>
        <dbReference type="ARBA" id="ARBA00001933"/>
    </source>
</evidence>
<protein>
    <submittedName>
        <fullName evidence="6">Aminotransferase class IV</fullName>
    </submittedName>
</protein>
<dbReference type="InterPro" id="IPR036038">
    <property type="entry name" value="Aminotransferase-like"/>
</dbReference>
<keyword evidence="6" id="KW-0032">Aminotransferase</keyword>
<dbReference type="InterPro" id="IPR018300">
    <property type="entry name" value="Aminotrans_IV_CS"/>
</dbReference>
<dbReference type="Gene3D" id="3.20.10.10">
    <property type="entry name" value="D-amino Acid Aminotransferase, subunit A, domain 2"/>
    <property type="match status" value="1"/>
</dbReference>
<dbReference type="EMBL" id="JAPQER010000003">
    <property type="protein sequence ID" value="MCY6484692.1"/>
    <property type="molecule type" value="Genomic_DNA"/>
</dbReference>
<evidence type="ECO:0000313" key="6">
    <source>
        <dbReference type="EMBL" id="MCY6484692.1"/>
    </source>
</evidence>
<dbReference type="InterPro" id="IPR050571">
    <property type="entry name" value="Class-IV_PLP-Dep_Aminotrnsfr"/>
</dbReference>
<gene>
    <name evidence="6" type="ORF">OW763_10100</name>
</gene>
<reference evidence="6" key="1">
    <citation type="submission" date="2022-12" db="EMBL/GenBank/DDBJ databases">
        <authorList>
            <person name="Wang J."/>
        </authorList>
    </citation>
    <scope>NUCLEOTIDE SEQUENCE</scope>
    <source>
        <strain evidence="6">HY-45-18</strain>
    </source>
</reference>
<dbReference type="PANTHER" id="PTHR42743:SF11">
    <property type="entry name" value="AMINODEOXYCHORISMATE LYASE"/>
    <property type="match status" value="1"/>
</dbReference>
<dbReference type="InterPro" id="IPR043131">
    <property type="entry name" value="BCAT-like_N"/>
</dbReference>
<dbReference type="Pfam" id="PF01063">
    <property type="entry name" value="Aminotran_4"/>
    <property type="match status" value="1"/>
</dbReference>
<dbReference type="Gene3D" id="3.30.470.10">
    <property type="match status" value="1"/>
</dbReference>
<comment type="similarity">
    <text evidence="2 4">Belongs to the class-IV pyridoxal-phosphate-dependent aminotransferase family.</text>
</comment>
<comment type="cofactor">
    <cofactor evidence="1 5">
        <name>pyridoxal 5'-phosphate</name>
        <dbReference type="ChEBI" id="CHEBI:597326"/>
    </cofactor>
</comment>
<evidence type="ECO:0000256" key="3">
    <source>
        <dbReference type="ARBA" id="ARBA00022898"/>
    </source>
</evidence>
<evidence type="ECO:0000256" key="4">
    <source>
        <dbReference type="RuleBase" id="RU004106"/>
    </source>
</evidence>
<dbReference type="Proteomes" id="UP001078443">
    <property type="component" value="Unassembled WGS sequence"/>
</dbReference>
<dbReference type="InterPro" id="IPR043132">
    <property type="entry name" value="BCAT-like_C"/>
</dbReference>
<proteinExistence type="inferred from homology"/>
<accession>A0ABT4D0R4</accession>
<organism evidence="6 7">
    <name type="scientific">Clostridium aestuarii</name>
    <dbReference type="NCBI Taxonomy" id="338193"/>
    <lineage>
        <taxon>Bacteria</taxon>
        <taxon>Bacillati</taxon>
        <taxon>Bacillota</taxon>
        <taxon>Clostridia</taxon>
        <taxon>Eubacteriales</taxon>
        <taxon>Clostridiaceae</taxon>
        <taxon>Clostridium</taxon>
    </lineage>
</organism>
<dbReference type="PANTHER" id="PTHR42743">
    <property type="entry name" value="AMINO-ACID AMINOTRANSFERASE"/>
    <property type="match status" value="1"/>
</dbReference>
<evidence type="ECO:0000313" key="7">
    <source>
        <dbReference type="Proteomes" id="UP001078443"/>
    </source>
</evidence>
<evidence type="ECO:0000256" key="2">
    <source>
        <dbReference type="ARBA" id="ARBA00009320"/>
    </source>
</evidence>
<dbReference type="RefSeq" id="WP_268040995.1">
    <property type="nucleotide sequence ID" value="NZ_JAPQER010000003.1"/>
</dbReference>
<dbReference type="PROSITE" id="PS00770">
    <property type="entry name" value="AA_TRANSFER_CLASS_4"/>
    <property type="match status" value="1"/>
</dbReference>
<dbReference type="InterPro" id="IPR001544">
    <property type="entry name" value="Aminotrans_IV"/>
</dbReference>
<keyword evidence="7" id="KW-1185">Reference proteome</keyword>
<keyword evidence="6" id="KW-0808">Transferase</keyword>
<dbReference type="GO" id="GO:0008483">
    <property type="term" value="F:transaminase activity"/>
    <property type="evidence" value="ECO:0007669"/>
    <property type="project" value="UniProtKB-KW"/>
</dbReference>
<comment type="caution">
    <text evidence="6">The sequence shown here is derived from an EMBL/GenBank/DDBJ whole genome shotgun (WGS) entry which is preliminary data.</text>
</comment>
<dbReference type="SUPFAM" id="SSF56752">
    <property type="entry name" value="D-aminoacid aminotransferase-like PLP-dependent enzymes"/>
    <property type="match status" value="1"/>
</dbReference>
<name>A0ABT4D0R4_9CLOT</name>
<evidence type="ECO:0000256" key="5">
    <source>
        <dbReference type="RuleBase" id="RU004516"/>
    </source>
</evidence>